<proteinExistence type="predicted"/>
<name>A0A0A9U9V7_ARUDO</name>
<organism evidence="1">
    <name type="scientific">Arundo donax</name>
    <name type="common">Giant reed</name>
    <name type="synonym">Donax arundinaceus</name>
    <dbReference type="NCBI Taxonomy" id="35708"/>
    <lineage>
        <taxon>Eukaryota</taxon>
        <taxon>Viridiplantae</taxon>
        <taxon>Streptophyta</taxon>
        <taxon>Embryophyta</taxon>
        <taxon>Tracheophyta</taxon>
        <taxon>Spermatophyta</taxon>
        <taxon>Magnoliopsida</taxon>
        <taxon>Liliopsida</taxon>
        <taxon>Poales</taxon>
        <taxon>Poaceae</taxon>
        <taxon>PACMAD clade</taxon>
        <taxon>Arundinoideae</taxon>
        <taxon>Arundineae</taxon>
        <taxon>Arundo</taxon>
    </lineage>
</organism>
<accession>A0A0A9U9V7</accession>
<protein>
    <submittedName>
        <fullName evidence="1">Uncharacterized protein</fullName>
    </submittedName>
</protein>
<sequence length="33" mass="3792">MFCKSIPQKTWTQAVVYLIECSFPGMMCSSFIN</sequence>
<dbReference type="AlphaFoldDB" id="A0A0A9U9V7"/>
<dbReference type="EMBL" id="GBRH01187475">
    <property type="protein sequence ID" value="JAE10421.1"/>
    <property type="molecule type" value="Transcribed_RNA"/>
</dbReference>
<evidence type="ECO:0000313" key="1">
    <source>
        <dbReference type="EMBL" id="JAE10421.1"/>
    </source>
</evidence>
<reference evidence="1" key="2">
    <citation type="journal article" date="2015" name="Data Brief">
        <title>Shoot transcriptome of the giant reed, Arundo donax.</title>
        <authorList>
            <person name="Barrero R.A."/>
            <person name="Guerrero F.D."/>
            <person name="Moolhuijzen P."/>
            <person name="Goolsby J.A."/>
            <person name="Tidwell J."/>
            <person name="Bellgard S.E."/>
            <person name="Bellgard M.I."/>
        </authorList>
    </citation>
    <scope>NUCLEOTIDE SEQUENCE</scope>
    <source>
        <tissue evidence="1">Shoot tissue taken approximately 20 cm above the soil surface</tissue>
    </source>
</reference>
<reference evidence="1" key="1">
    <citation type="submission" date="2014-09" db="EMBL/GenBank/DDBJ databases">
        <authorList>
            <person name="Magalhaes I.L.F."/>
            <person name="Oliveira U."/>
            <person name="Santos F.R."/>
            <person name="Vidigal T.H.D.A."/>
            <person name="Brescovit A.D."/>
            <person name="Santos A.J."/>
        </authorList>
    </citation>
    <scope>NUCLEOTIDE SEQUENCE</scope>
    <source>
        <tissue evidence="1">Shoot tissue taken approximately 20 cm above the soil surface</tissue>
    </source>
</reference>